<dbReference type="Gene3D" id="1.20.930.10">
    <property type="entry name" value="Conserved domain common to transcription factors TFIIS, elongin A, CRSP70"/>
    <property type="match status" value="1"/>
</dbReference>
<proteinExistence type="predicted"/>
<dbReference type="STRING" id="451379.A0A0N5ARQ2"/>
<feature type="compositionally biased region" description="Basic and acidic residues" evidence="1">
    <location>
        <begin position="72"/>
        <end position="82"/>
    </location>
</feature>
<accession>A0A0N5ARQ2</accession>
<dbReference type="GO" id="GO:0010628">
    <property type="term" value="P:positive regulation of gene expression"/>
    <property type="evidence" value="ECO:0007669"/>
    <property type="project" value="TreeGrafter"/>
</dbReference>
<dbReference type="InterPro" id="IPR035441">
    <property type="entry name" value="TFIIS/LEDGF_dom_sf"/>
</dbReference>
<feature type="compositionally biased region" description="Basic and acidic residues" evidence="1">
    <location>
        <begin position="337"/>
        <end position="346"/>
    </location>
</feature>
<dbReference type="SUPFAM" id="SSF47676">
    <property type="entry name" value="Conserved domain common to transcription factors TFIIS, elongin A, CRSP70"/>
    <property type="match status" value="1"/>
</dbReference>
<dbReference type="GO" id="GO:0006357">
    <property type="term" value="P:regulation of transcription by RNA polymerase II"/>
    <property type="evidence" value="ECO:0007669"/>
    <property type="project" value="InterPro"/>
</dbReference>
<organism evidence="2 3">
    <name type="scientific">Syphacia muris</name>
    <dbReference type="NCBI Taxonomy" id="451379"/>
    <lineage>
        <taxon>Eukaryota</taxon>
        <taxon>Metazoa</taxon>
        <taxon>Ecdysozoa</taxon>
        <taxon>Nematoda</taxon>
        <taxon>Chromadorea</taxon>
        <taxon>Rhabditida</taxon>
        <taxon>Spirurina</taxon>
        <taxon>Oxyuridomorpha</taxon>
        <taxon>Oxyuroidea</taxon>
        <taxon>Oxyuridae</taxon>
        <taxon>Syphacia</taxon>
    </lineage>
</organism>
<dbReference type="AlphaFoldDB" id="A0A0N5ARQ2"/>
<feature type="region of interest" description="Disordered" evidence="1">
    <location>
        <begin position="337"/>
        <end position="389"/>
    </location>
</feature>
<dbReference type="PANTHER" id="PTHR15201">
    <property type="entry name" value="CRSP70"/>
    <property type="match status" value="1"/>
</dbReference>
<keyword evidence="2" id="KW-1185">Reference proteome</keyword>
<feature type="compositionally biased region" description="Basic residues" evidence="1">
    <location>
        <begin position="370"/>
        <end position="379"/>
    </location>
</feature>
<dbReference type="Proteomes" id="UP000046393">
    <property type="component" value="Unplaced"/>
</dbReference>
<dbReference type="GO" id="GO:0070847">
    <property type="term" value="C:core mediator complex"/>
    <property type="evidence" value="ECO:0007669"/>
    <property type="project" value="TreeGrafter"/>
</dbReference>
<sequence length="516" mass="56337">MVACAAVSVQLCYPDWMQPQSAGSTVDQLKQQLLLAVENANIPEATAVIAKLEKSGVSKEILEAVAAAATANEDKGRERERAGAAVKQGRRHLPQPCTKSEISKNKITRVGAVVNDIRKRLVETAPELSKRCRALIKCWQKLVEPRPASSCGTSSNGGTPRLISPSVRRLTPGTPARNARVTSAGLSVASRSNTSSPSVITPSGSYSSPRNRCEPSPNGSASLTHKSNSVGADLVKKGIEDCITSTGEDVTRNGKRKLDHRKSVENGVSNGLVPPKRPKYPSTASPASPYLSVVAARRANVQSTSELVAQLSENLPQYMTIDLSEHEQKVKREQGLATKMQHDTQSHHSGSHLHHASSSPAMALNELPRKKEKRGRPKKGSIDQSNIAEKQSVMTETKEFVSNNAVEPSSSSAADNLNANVPPFRNGMYDWNALLPSLETLRKRKHEKVEPSVDVRKSAIYNVRGREVCIFFAIIFKVLALPLIDIGLPDFYEYKYPNQSQFYAEENLDFRTCRLT</sequence>
<dbReference type="WBParaSite" id="SMUV_0000744501-mRNA-1">
    <property type="protein sequence ID" value="SMUV_0000744501-mRNA-1"/>
    <property type="gene ID" value="SMUV_0000744501"/>
</dbReference>
<feature type="compositionally biased region" description="Polar residues" evidence="1">
    <location>
        <begin position="217"/>
        <end position="227"/>
    </location>
</feature>
<feature type="compositionally biased region" description="Polar residues" evidence="1">
    <location>
        <begin position="180"/>
        <end position="210"/>
    </location>
</feature>
<dbReference type="PANTHER" id="PTHR15201:SF1">
    <property type="entry name" value="MEDIATOR OF RNA POLYMERASE II TRANSCRIPTION SUBUNIT 26"/>
    <property type="match status" value="1"/>
</dbReference>
<feature type="region of interest" description="Disordered" evidence="1">
    <location>
        <begin position="264"/>
        <end position="286"/>
    </location>
</feature>
<evidence type="ECO:0000313" key="3">
    <source>
        <dbReference type="WBParaSite" id="SMUV_0000744501-mRNA-1"/>
    </source>
</evidence>
<evidence type="ECO:0000313" key="2">
    <source>
        <dbReference type="Proteomes" id="UP000046393"/>
    </source>
</evidence>
<dbReference type="GO" id="GO:0003712">
    <property type="term" value="F:transcription coregulator activity"/>
    <property type="evidence" value="ECO:0007669"/>
    <property type="project" value="TreeGrafter"/>
</dbReference>
<dbReference type="GO" id="GO:0016592">
    <property type="term" value="C:mediator complex"/>
    <property type="evidence" value="ECO:0007669"/>
    <property type="project" value="InterPro"/>
</dbReference>
<evidence type="ECO:0000256" key="1">
    <source>
        <dbReference type="SAM" id="MobiDB-lite"/>
    </source>
</evidence>
<feature type="region of interest" description="Disordered" evidence="1">
    <location>
        <begin position="72"/>
        <end position="95"/>
    </location>
</feature>
<reference evidence="3" key="1">
    <citation type="submission" date="2017-02" db="UniProtKB">
        <authorList>
            <consortium name="WormBaseParasite"/>
        </authorList>
    </citation>
    <scope>IDENTIFICATION</scope>
</reference>
<protein>
    <submittedName>
        <fullName evidence="3">TFIIS N-terminal domain-containing protein</fullName>
    </submittedName>
</protein>
<feature type="region of interest" description="Disordered" evidence="1">
    <location>
        <begin position="146"/>
        <end position="227"/>
    </location>
</feature>
<name>A0A0N5ARQ2_9BILA</name>
<dbReference type="InterPro" id="IPR042376">
    <property type="entry name" value="MED26"/>
</dbReference>